<evidence type="ECO:0000256" key="1">
    <source>
        <dbReference type="SAM" id="MobiDB-lite"/>
    </source>
</evidence>
<dbReference type="Proteomes" id="UP000236333">
    <property type="component" value="Unassembled WGS sequence"/>
</dbReference>
<evidence type="ECO:0000313" key="2">
    <source>
        <dbReference type="EMBL" id="PNH01441.1"/>
    </source>
</evidence>
<dbReference type="SUPFAM" id="SSF47616">
    <property type="entry name" value="GST C-terminal domain-like"/>
    <property type="match status" value="1"/>
</dbReference>
<dbReference type="AlphaFoldDB" id="A0A2J7ZME6"/>
<dbReference type="OrthoDB" id="9988732at2759"/>
<protein>
    <recommendedName>
        <fullName evidence="4">GST N-terminal domain-containing protein</fullName>
    </recommendedName>
</protein>
<dbReference type="EMBL" id="PGGS01000894">
    <property type="protein sequence ID" value="PNH01441.1"/>
    <property type="molecule type" value="Genomic_DNA"/>
</dbReference>
<accession>A0A2J7ZME6</accession>
<evidence type="ECO:0008006" key="4">
    <source>
        <dbReference type="Google" id="ProtNLM"/>
    </source>
</evidence>
<sequence>MMPEHELITIPASHYCERARWALDHAGIRFKPECPRAVPVLLCPQEAAGHGQGREGRRVLRDSSDIVRYANDHCAPAPPASARCPGPSGPASASAAPHRRSSVASSAASGATGEAVAGGAASCSPHCASASPPLYPTDPDELRQVQELEALFSRKLGVWARVVAYHYLFKDWWGGRGRLTTDVLAARQPGMPAWRVLALRAALPAVRSTIRQGLRVSEASASACLARRAEVEAQPRHGATDDGIVGGGCDHSQSACAGSTGGSPAAAPLAAAAAAAAATAAVAAAVTAAAAAGGPYLVGGRFTAADLTFASLSALLLAPQRYGAYLPPPAAWPGDFPLLAAALRDTPAGRHALRMYELHRGGCTGGAGGAHARLKQQTAYVSGKQHQKGER</sequence>
<dbReference type="Gene3D" id="1.20.1050.10">
    <property type="match status" value="1"/>
</dbReference>
<name>A0A2J7ZME6_9CHLO</name>
<organism evidence="2 3">
    <name type="scientific">Tetrabaena socialis</name>
    <dbReference type="NCBI Taxonomy" id="47790"/>
    <lineage>
        <taxon>Eukaryota</taxon>
        <taxon>Viridiplantae</taxon>
        <taxon>Chlorophyta</taxon>
        <taxon>core chlorophytes</taxon>
        <taxon>Chlorophyceae</taxon>
        <taxon>CS clade</taxon>
        <taxon>Chlamydomonadales</taxon>
        <taxon>Tetrabaenaceae</taxon>
        <taxon>Tetrabaena</taxon>
    </lineage>
</organism>
<gene>
    <name evidence="2" type="ORF">TSOC_012670</name>
</gene>
<proteinExistence type="predicted"/>
<evidence type="ECO:0000313" key="3">
    <source>
        <dbReference type="Proteomes" id="UP000236333"/>
    </source>
</evidence>
<dbReference type="SUPFAM" id="SSF52833">
    <property type="entry name" value="Thioredoxin-like"/>
    <property type="match status" value="1"/>
</dbReference>
<feature type="compositionally biased region" description="Low complexity" evidence="1">
    <location>
        <begin position="80"/>
        <end position="108"/>
    </location>
</feature>
<dbReference type="InterPro" id="IPR036249">
    <property type="entry name" value="Thioredoxin-like_sf"/>
</dbReference>
<keyword evidence="3" id="KW-1185">Reference proteome</keyword>
<feature type="region of interest" description="Disordered" evidence="1">
    <location>
        <begin position="77"/>
        <end position="108"/>
    </location>
</feature>
<dbReference type="CDD" id="cd00570">
    <property type="entry name" value="GST_N_family"/>
    <property type="match status" value="1"/>
</dbReference>
<reference evidence="2 3" key="1">
    <citation type="journal article" date="2017" name="Mol. Biol. Evol.">
        <title>The 4-celled Tetrabaena socialis nuclear genome reveals the essential components for genetic control of cell number at the origin of multicellularity in the volvocine lineage.</title>
        <authorList>
            <person name="Featherston J."/>
            <person name="Arakaki Y."/>
            <person name="Hanschen E.R."/>
            <person name="Ferris P.J."/>
            <person name="Michod R.E."/>
            <person name="Olson B.J.S.C."/>
            <person name="Nozaki H."/>
            <person name="Durand P.M."/>
        </authorList>
    </citation>
    <scope>NUCLEOTIDE SEQUENCE [LARGE SCALE GENOMIC DNA]</scope>
    <source>
        <strain evidence="2 3">NIES-571</strain>
    </source>
</reference>
<dbReference type="InterPro" id="IPR036282">
    <property type="entry name" value="Glutathione-S-Trfase_C_sf"/>
</dbReference>
<comment type="caution">
    <text evidence="2">The sequence shown here is derived from an EMBL/GenBank/DDBJ whole genome shotgun (WGS) entry which is preliminary data.</text>
</comment>